<sequence>MVWAKIKLFLGKKFKKIMEKKIKSLNLLGIKNSLQIFTGKVKKIFSHAAFSHLNHIRMDNMKK</sequence>
<organism evidence="1 2">
    <name type="scientific">Candidatus Shapirobacteria bacterium CG09_land_8_20_14_0_10_47_13</name>
    <dbReference type="NCBI Taxonomy" id="1974481"/>
    <lineage>
        <taxon>Bacteria</taxon>
        <taxon>Candidatus Shapironibacteriota</taxon>
    </lineage>
</organism>
<comment type="caution">
    <text evidence="1">The sequence shown here is derived from an EMBL/GenBank/DDBJ whole genome shotgun (WGS) entry which is preliminary data.</text>
</comment>
<dbReference type="AlphaFoldDB" id="A0A2H0WNI5"/>
<evidence type="ECO:0000313" key="2">
    <source>
        <dbReference type="Proteomes" id="UP000230033"/>
    </source>
</evidence>
<accession>A0A2H0WNI5</accession>
<evidence type="ECO:0000313" key="1">
    <source>
        <dbReference type="EMBL" id="PIS14216.1"/>
    </source>
</evidence>
<proteinExistence type="predicted"/>
<reference evidence="2" key="1">
    <citation type="submission" date="2017-09" db="EMBL/GenBank/DDBJ databases">
        <title>Depth-based differentiation of microbial function through sediment-hosted aquifers and enrichment of novel symbionts in the deep terrestrial subsurface.</title>
        <authorList>
            <person name="Probst A.J."/>
            <person name="Ladd B."/>
            <person name="Jarett J.K."/>
            <person name="Geller-Mcgrath D.E."/>
            <person name="Sieber C.M.K."/>
            <person name="Emerson J.B."/>
            <person name="Anantharaman K."/>
            <person name="Thomas B.C."/>
            <person name="Malmstrom R."/>
            <person name="Stieglmeier M."/>
            <person name="Klingl A."/>
            <person name="Woyke T."/>
            <person name="Ryan C.M."/>
            <person name="Banfield J.F."/>
        </authorList>
    </citation>
    <scope>NUCLEOTIDE SEQUENCE [LARGE SCALE GENOMIC DNA]</scope>
</reference>
<name>A0A2H0WNI5_9BACT</name>
<gene>
    <name evidence="1" type="ORF">COT65_00250</name>
</gene>
<dbReference type="Proteomes" id="UP000230033">
    <property type="component" value="Unassembled WGS sequence"/>
</dbReference>
<protein>
    <submittedName>
        <fullName evidence="1">Uncharacterized protein</fullName>
    </submittedName>
</protein>
<dbReference type="EMBL" id="PEZJ01000003">
    <property type="protein sequence ID" value="PIS14216.1"/>
    <property type="molecule type" value="Genomic_DNA"/>
</dbReference>